<protein>
    <submittedName>
        <fullName evidence="4">MCE-family protein</fullName>
    </submittedName>
</protein>
<proteinExistence type="predicted"/>
<dbReference type="Pfam" id="PF02470">
    <property type="entry name" value="MlaD"/>
    <property type="match status" value="1"/>
</dbReference>
<comment type="caution">
    <text evidence="4">The sequence shown here is derived from an EMBL/GenBank/DDBJ whole genome shotgun (WGS) entry which is preliminary data.</text>
</comment>
<dbReference type="STRING" id="564198.BST17_10825"/>
<dbReference type="InterPro" id="IPR005693">
    <property type="entry name" value="Mce"/>
</dbReference>
<dbReference type="PANTHER" id="PTHR33371">
    <property type="entry name" value="INTERMEMBRANE PHOSPHOLIPID TRANSPORT SYSTEM BINDING PROTEIN MLAD-RELATED"/>
    <property type="match status" value="1"/>
</dbReference>
<dbReference type="InterPro" id="IPR052336">
    <property type="entry name" value="MlaD_Phospholipid_Transporter"/>
</dbReference>
<dbReference type="PANTHER" id="PTHR33371:SF19">
    <property type="entry name" value="MCE-FAMILY PROTEIN MCE4A"/>
    <property type="match status" value="1"/>
</dbReference>
<accession>A0A1W9YYJ2</accession>
<dbReference type="InterPro" id="IPR024516">
    <property type="entry name" value="Mce_C"/>
</dbReference>
<evidence type="ECO:0000259" key="2">
    <source>
        <dbReference type="Pfam" id="PF02470"/>
    </source>
</evidence>
<dbReference type="RefSeq" id="WP_083057804.1">
    <property type="nucleotide sequence ID" value="NZ_JACKVM010000005.1"/>
</dbReference>
<keyword evidence="1" id="KW-1133">Transmembrane helix</keyword>
<dbReference type="Pfam" id="PF11887">
    <property type="entry name" value="Mce4_CUP1"/>
    <property type="match status" value="1"/>
</dbReference>
<keyword evidence="5" id="KW-1185">Reference proteome</keyword>
<gene>
    <name evidence="4" type="ORF">BST17_10825</name>
</gene>
<evidence type="ECO:0000313" key="4">
    <source>
        <dbReference type="EMBL" id="ORA05151.1"/>
    </source>
</evidence>
<organism evidence="4 5">
    <name type="scientific">Mycolicibacterium bacteremicum</name>
    <name type="common">Mycobacterium bacteremicum</name>
    <dbReference type="NCBI Taxonomy" id="564198"/>
    <lineage>
        <taxon>Bacteria</taxon>
        <taxon>Bacillati</taxon>
        <taxon>Actinomycetota</taxon>
        <taxon>Actinomycetes</taxon>
        <taxon>Mycobacteriales</taxon>
        <taxon>Mycobacteriaceae</taxon>
        <taxon>Mycolicibacterium</taxon>
    </lineage>
</organism>
<dbReference type="AlphaFoldDB" id="A0A1W9YYJ2"/>
<dbReference type="OrthoDB" id="3460188at2"/>
<keyword evidence="1" id="KW-0472">Membrane</keyword>
<evidence type="ECO:0000259" key="3">
    <source>
        <dbReference type="Pfam" id="PF11887"/>
    </source>
</evidence>
<dbReference type="GO" id="GO:0005576">
    <property type="term" value="C:extracellular region"/>
    <property type="evidence" value="ECO:0007669"/>
    <property type="project" value="TreeGrafter"/>
</dbReference>
<evidence type="ECO:0000313" key="5">
    <source>
        <dbReference type="Proteomes" id="UP000192366"/>
    </source>
</evidence>
<dbReference type="GO" id="GO:0051701">
    <property type="term" value="P:biological process involved in interaction with host"/>
    <property type="evidence" value="ECO:0007669"/>
    <property type="project" value="TreeGrafter"/>
</dbReference>
<dbReference type="EMBL" id="MVHJ01000007">
    <property type="protein sequence ID" value="ORA05151.1"/>
    <property type="molecule type" value="Genomic_DNA"/>
</dbReference>
<evidence type="ECO:0000256" key="1">
    <source>
        <dbReference type="SAM" id="Phobius"/>
    </source>
</evidence>
<dbReference type="NCBIfam" id="TIGR00996">
    <property type="entry name" value="Mtu_fam_mce"/>
    <property type="match status" value="1"/>
</dbReference>
<feature type="domain" description="Mce/MlaD" evidence="2">
    <location>
        <begin position="37"/>
        <end position="115"/>
    </location>
</feature>
<dbReference type="Proteomes" id="UP000192366">
    <property type="component" value="Unassembled WGS sequence"/>
</dbReference>
<feature type="domain" description="Mammalian cell entry C-terminal" evidence="3">
    <location>
        <begin position="120"/>
        <end position="331"/>
    </location>
</feature>
<keyword evidence="1" id="KW-0812">Transmembrane</keyword>
<feature type="transmembrane region" description="Helical" evidence="1">
    <location>
        <begin position="7"/>
        <end position="30"/>
    </location>
</feature>
<reference evidence="4 5" key="1">
    <citation type="submission" date="2017-02" db="EMBL/GenBank/DDBJ databases">
        <title>The new phylogeny of genus Mycobacterium.</title>
        <authorList>
            <person name="Tortoli E."/>
            <person name="Trovato A."/>
            <person name="Cirillo D.M."/>
        </authorList>
    </citation>
    <scope>NUCLEOTIDE SEQUENCE [LARGE SCALE GENOMIC DNA]</scope>
    <source>
        <strain evidence="4 5">DSM 45578</strain>
    </source>
</reference>
<sequence length="399" mass="42232">MAKQDNVRALAGLAMLVAIVLIVTLSVGLFRGSFTETVPLTVVSERAGLVMNPDAKVKMRGVQVGTVASIESRPDGVAVLHLAMDPAQLHRIPANVQVDIASSTVFGAKFVQLQSPPDPSAEPVRAGATLQGDHVTVEINTVFQQLTQLLDSIDPLKVNETLGAISDAFNGRGEQFGRTLTDFNNFLAKIEPSLDNMATITRQLPPVLTAYADGAQDLVTAVDNTSTLSNSIVEEQDNLDAFLISATGLADVGIEVVGGNRQALRDLAHILVPTTELLAKYHEGLGCGIGGIVPFSKSPPFNVPGIIISASLTLGAERYRYPQDLPRVAAKADRSYCKEYGLPDVPPEYRVPALVADTGANGYQYGNQGILLNSDGLKQMLFGPLGGPPRNSAQIGMPG</sequence>
<name>A0A1W9YYJ2_MYCBA</name>
<dbReference type="InterPro" id="IPR003399">
    <property type="entry name" value="Mce/MlaD"/>
</dbReference>